<keyword evidence="1" id="KW-0732">Signal</keyword>
<feature type="signal peptide" evidence="1">
    <location>
        <begin position="1"/>
        <end position="24"/>
    </location>
</feature>
<dbReference type="EMBL" id="MU004234">
    <property type="protein sequence ID" value="KAF2670406.1"/>
    <property type="molecule type" value="Genomic_DNA"/>
</dbReference>
<reference evidence="3" key="1">
    <citation type="journal article" date="2020" name="Stud. Mycol.">
        <title>101 Dothideomycetes genomes: a test case for predicting lifestyles and emergence of pathogens.</title>
        <authorList>
            <person name="Haridas S."/>
            <person name="Albert R."/>
            <person name="Binder M."/>
            <person name="Bloem J."/>
            <person name="Labutti K."/>
            <person name="Salamov A."/>
            <person name="Andreopoulos B."/>
            <person name="Baker S."/>
            <person name="Barry K."/>
            <person name="Bills G."/>
            <person name="Bluhm B."/>
            <person name="Cannon C."/>
            <person name="Castanera R."/>
            <person name="Culley D."/>
            <person name="Daum C."/>
            <person name="Ezra D."/>
            <person name="Gonzalez J."/>
            <person name="Henrissat B."/>
            <person name="Kuo A."/>
            <person name="Liang C."/>
            <person name="Lipzen A."/>
            <person name="Lutzoni F."/>
            <person name="Magnuson J."/>
            <person name="Mondo S."/>
            <person name="Nolan M."/>
            <person name="Ohm R."/>
            <person name="Pangilinan J."/>
            <person name="Park H.-J."/>
            <person name="Ramirez L."/>
            <person name="Alfaro M."/>
            <person name="Sun H."/>
            <person name="Tritt A."/>
            <person name="Yoshinaga Y."/>
            <person name="Zwiers L.-H."/>
            <person name="Turgeon B."/>
            <person name="Goodwin S."/>
            <person name="Spatafora J."/>
            <person name="Crous P."/>
            <person name="Grigoriev I."/>
        </authorList>
    </citation>
    <scope>NUCLEOTIDE SEQUENCE</scope>
    <source>
        <strain evidence="3">CBS 115976</strain>
    </source>
</reference>
<feature type="domain" description="FAS1" evidence="2">
    <location>
        <begin position="180"/>
        <end position="296"/>
    </location>
</feature>
<name>A0A6A6UFJ3_9PEZI</name>
<dbReference type="InterPro" id="IPR036378">
    <property type="entry name" value="FAS1_dom_sf"/>
</dbReference>
<keyword evidence="4" id="KW-1185">Reference proteome</keyword>
<dbReference type="Gene3D" id="2.30.180.10">
    <property type="entry name" value="FAS1 domain"/>
    <property type="match status" value="1"/>
</dbReference>
<dbReference type="Proteomes" id="UP000799302">
    <property type="component" value="Unassembled WGS sequence"/>
</dbReference>
<dbReference type="SUPFAM" id="SSF82153">
    <property type="entry name" value="FAS1 domain"/>
    <property type="match status" value="1"/>
</dbReference>
<dbReference type="InterPro" id="IPR000782">
    <property type="entry name" value="FAS1_domain"/>
</dbReference>
<evidence type="ECO:0000313" key="3">
    <source>
        <dbReference type="EMBL" id="KAF2670406.1"/>
    </source>
</evidence>
<dbReference type="AlphaFoldDB" id="A0A6A6UFJ3"/>
<feature type="chain" id="PRO_5025629420" description="FAS1 domain-containing protein" evidence="1">
    <location>
        <begin position="25"/>
        <end position="296"/>
    </location>
</feature>
<sequence length="296" mass="31223">MFSRLYTLLSLISVHIWIIHGGDAGSAVSAVTSVGGDQWAAPMTGESGASGGQTPANDAGTVFVPQTLSSKFKRDTEAGSSWVRRQLATNPSFLYQISPHVLPSALLRSFTGSVIPTYDYQDAILSGRGQVATTHGARESGGLCNATDPVKIYSGFGDVVTIIKADIPFDGGIIHIVSEPQTLSATLASTTNTSIFSSYISDAFMYLDNIPEITVFVPSDSAIKTALQCSQGNLDIARLLRAHIIVGFTAYSPVLVEGLQARAQDGSIIDVTTDVQGDIFINGAKVCVPPSLIIRP</sequence>
<protein>
    <recommendedName>
        <fullName evidence="2">FAS1 domain-containing protein</fullName>
    </recommendedName>
</protein>
<dbReference type="Pfam" id="PF02469">
    <property type="entry name" value="Fasciclin"/>
    <property type="match status" value="1"/>
</dbReference>
<proteinExistence type="predicted"/>
<evidence type="ECO:0000256" key="1">
    <source>
        <dbReference type="SAM" id="SignalP"/>
    </source>
</evidence>
<gene>
    <name evidence="3" type="ORF">BT63DRAFT_454597</name>
</gene>
<evidence type="ECO:0000259" key="2">
    <source>
        <dbReference type="PROSITE" id="PS50213"/>
    </source>
</evidence>
<dbReference type="OrthoDB" id="3944420at2759"/>
<organism evidence="3 4">
    <name type="scientific">Microthyrium microscopicum</name>
    <dbReference type="NCBI Taxonomy" id="703497"/>
    <lineage>
        <taxon>Eukaryota</taxon>
        <taxon>Fungi</taxon>
        <taxon>Dikarya</taxon>
        <taxon>Ascomycota</taxon>
        <taxon>Pezizomycotina</taxon>
        <taxon>Dothideomycetes</taxon>
        <taxon>Dothideomycetes incertae sedis</taxon>
        <taxon>Microthyriales</taxon>
        <taxon>Microthyriaceae</taxon>
        <taxon>Microthyrium</taxon>
    </lineage>
</organism>
<dbReference type="PROSITE" id="PS50213">
    <property type="entry name" value="FAS1"/>
    <property type="match status" value="1"/>
</dbReference>
<accession>A0A6A6UFJ3</accession>
<evidence type="ECO:0000313" key="4">
    <source>
        <dbReference type="Proteomes" id="UP000799302"/>
    </source>
</evidence>